<dbReference type="PROSITE" id="PS50887">
    <property type="entry name" value="GGDEF"/>
    <property type="match status" value="1"/>
</dbReference>
<dbReference type="GO" id="GO:0005886">
    <property type="term" value="C:plasma membrane"/>
    <property type="evidence" value="ECO:0007669"/>
    <property type="project" value="TreeGrafter"/>
</dbReference>
<dbReference type="Pfam" id="PF01590">
    <property type="entry name" value="GAF"/>
    <property type="match status" value="1"/>
</dbReference>
<dbReference type="EC" id="2.7.7.65" evidence="1"/>
<dbReference type="CDD" id="cd12915">
    <property type="entry name" value="PDC2_DGC_like"/>
    <property type="match status" value="1"/>
</dbReference>
<dbReference type="InterPro" id="IPR054327">
    <property type="entry name" value="His-kinase-like_sensor"/>
</dbReference>
<feature type="domain" description="PAS" evidence="4">
    <location>
        <begin position="295"/>
        <end position="365"/>
    </location>
</feature>
<dbReference type="InterPro" id="IPR050469">
    <property type="entry name" value="Diguanylate_Cyclase"/>
</dbReference>
<dbReference type="InterPro" id="IPR043128">
    <property type="entry name" value="Rev_trsase/Diguanyl_cyclase"/>
</dbReference>
<dbReference type="InterPro" id="IPR000014">
    <property type="entry name" value="PAS"/>
</dbReference>
<protein>
    <recommendedName>
        <fullName evidence="1">diguanylate cyclase</fullName>
        <ecNumber evidence="1">2.7.7.65</ecNumber>
    </recommendedName>
</protein>
<dbReference type="InterPro" id="IPR035965">
    <property type="entry name" value="PAS-like_dom_sf"/>
</dbReference>
<evidence type="ECO:0000313" key="7">
    <source>
        <dbReference type="Proteomes" id="UP000630142"/>
    </source>
</evidence>
<dbReference type="PANTHER" id="PTHR45138">
    <property type="entry name" value="REGULATORY COMPONENTS OF SENSORY TRANSDUCTION SYSTEM"/>
    <property type="match status" value="1"/>
</dbReference>
<dbReference type="SUPFAM" id="SSF55785">
    <property type="entry name" value="PYP-like sensor domain (PAS domain)"/>
    <property type="match status" value="1"/>
</dbReference>
<accession>A0A8J3DRN4</accession>
<organism evidence="6 7">
    <name type="scientific">Tianweitania populi</name>
    <dbReference type="NCBI Taxonomy" id="1607949"/>
    <lineage>
        <taxon>Bacteria</taxon>
        <taxon>Pseudomonadati</taxon>
        <taxon>Pseudomonadota</taxon>
        <taxon>Alphaproteobacteria</taxon>
        <taxon>Hyphomicrobiales</taxon>
        <taxon>Phyllobacteriaceae</taxon>
        <taxon>Tianweitania</taxon>
    </lineage>
</organism>
<dbReference type="PANTHER" id="PTHR45138:SF9">
    <property type="entry name" value="DIGUANYLATE CYCLASE DGCM-RELATED"/>
    <property type="match status" value="1"/>
</dbReference>
<reference evidence="6" key="1">
    <citation type="journal article" date="2014" name="Int. J. Syst. Evol. Microbiol.">
        <title>Complete genome sequence of Corynebacterium casei LMG S-19264T (=DSM 44701T), isolated from a smear-ripened cheese.</title>
        <authorList>
            <consortium name="US DOE Joint Genome Institute (JGI-PGF)"/>
            <person name="Walter F."/>
            <person name="Albersmeier A."/>
            <person name="Kalinowski J."/>
            <person name="Ruckert C."/>
        </authorList>
    </citation>
    <scope>NUCLEOTIDE SEQUENCE</scope>
    <source>
        <strain evidence="6">KCTC 42249</strain>
    </source>
</reference>
<feature type="transmembrane region" description="Helical" evidence="3">
    <location>
        <begin position="257"/>
        <end position="278"/>
    </location>
</feature>
<feature type="domain" description="GGDEF" evidence="5">
    <location>
        <begin position="455"/>
        <end position="592"/>
    </location>
</feature>
<dbReference type="CDD" id="cd01949">
    <property type="entry name" value="GGDEF"/>
    <property type="match status" value="1"/>
</dbReference>
<dbReference type="NCBIfam" id="TIGR00229">
    <property type="entry name" value="sensory_box"/>
    <property type="match status" value="1"/>
</dbReference>
<dbReference type="AlphaFoldDB" id="A0A8J3DRN4"/>
<dbReference type="SUPFAM" id="SSF55781">
    <property type="entry name" value="GAF domain-like"/>
    <property type="match status" value="1"/>
</dbReference>
<dbReference type="Pfam" id="PF08447">
    <property type="entry name" value="PAS_3"/>
    <property type="match status" value="1"/>
</dbReference>
<dbReference type="SMART" id="SM00267">
    <property type="entry name" value="GGDEF"/>
    <property type="match status" value="1"/>
</dbReference>
<dbReference type="InterPro" id="IPR029016">
    <property type="entry name" value="GAF-like_dom_sf"/>
</dbReference>
<evidence type="ECO:0000256" key="3">
    <source>
        <dbReference type="SAM" id="Phobius"/>
    </source>
</evidence>
<proteinExistence type="predicted"/>
<dbReference type="NCBIfam" id="TIGR00254">
    <property type="entry name" value="GGDEF"/>
    <property type="match status" value="1"/>
</dbReference>
<dbReference type="InterPro" id="IPR029787">
    <property type="entry name" value="Nucleotide_cyclase"/>
</dbReference>
<keyword evidence="3" id="KW-1133">Transmembrane helix</keyword>
<keyword evidence="3" id="KW-0812">Transmembrane</keyword>
<dbReference type="EMBL" id="BMZQ01000002">
    <property type="protein sequence ID" value="GHD18046.1"/>
    <property type="molecule type" value="Genomic_DNA"/>
</dbReference>
<reference evidence="6" key="2">
    <citation type="submission" date="2020-09" db="EMBL/GenBank/DDBJ databases">
        <authorList>
            <person name="Sun Q."/>
            <person name="Kim S."/>
        </authorList>
    </citation>
    <scope>NUCLEOTIDE SEQUENCE</scope>
    <source>
        <strain evidence="6">KCTC 42249</strain>
    </source>
</reference>
<dbReference type="GO" id="GO:0052621">
    <property type="term" value="F:diguanylate cyclase activity"/>
    <property type="evidence" value="ECO:0007669"/>
    <property type="project" value="UniProtKB-EC"/>
</dbReference>
<dbReference type="CDD" id="cd00130">
    <property type="entry name" value="PAS"/>
    <property type="match status" value="1"/>
</dbReference>
<evidence type="ECO:0000313" key="6">
    <source>
        <dbReference type="EMBL" id="GHD18046.1"/>
    </source>
</evidence>
<dbReference type="SUPFAM" id="SSF55073">
    <property type="entry name" value="Nucleotide cyclase"/>
    <property type="match status" value="1"/>
</dbReference>
<dbReference type="InterPro" id="IPR000160">
    <property type="entry name" value="GGDEF_dom"/>
</dbReference>
<dbReference type="Pfam" id="PF00990">
    <property type="entry name" value="GGDEF"/>
    <property type="match status" value="1"/>
</dbReference>
<gene>
    <name evidence="6" type="ORF">GCM10016234_27920</name>
</gene>
<evidence type="ECO:0000256" key="2">
    <source>
        <dbReference type="ARBA" id="ARBA00034247"/>
    </source>
</evidence>
<dbReference type="GO" id="GO:0043709">
    <property type="term" value="P:cell adhesion involved in single-species biofilm formation"/>
    <property type="evidence" value="ECO:0007669"/>
    <property type="project" value="TreeGrafter"/>
</dbReference>
<comment type="caution">
    <text evidence="6">The sequence shown here is derived from an EMBL/GenBank/DDBJ whole genome shotgun (WGS) entry which is preliminary data.</text>
</comment>
<comment type="catalytic activity">
    <reaction evidence="2">
        <text>2 GTP = 3',3'-c-di-GMP + 2 diphosphate</text>
        <dbReference type="Rhea" id="RHEA:24898"/>
        <dbReference type="ChEBI" id="CHEBI:33019"/>
        <dbReference type="ChEBI" id="CHEBI:37565"/>
        <dbReference type="ChEBI" id="CHEBI:58805"/>
        <dbReference type="EC" id="2.7.7.65"/>
    </reaction>
</comment>
<dbReference type="InterPro" id="IPR003018">
    <property type="entry name" value="GAF"/>
</dbReference>
<sequence>MLTELRRDSWTIANTGARNLLTVLSQDIESNIGSYDRVLLSVVTKLEDPAFLSLEPRLQQSFVFGATLIKPYFTSLLVLDKDGNVIRDAGGVPPRVDNFSDRSYFQAHANDKSVGLFISTPFQRRLTGNDEVLGLSRRINAPDGTFAGVVVGTLRLQYFRDLFEQAELKSHDSINLFSQTGTLLMRSPYLEDQIGRDLSATPNVRRFIASSSGSFSGVAAVDGVTRVYNFVRIGNLPLIVNIALSHDDIFEAWRTQALWIGSVLTLLCAMTMMLAFVVRREFVKRALAEAVTRQSEAQYRLLAENATDLIIRLDGDLVRRYVSPASHAMLGLDPSEMVGHRTRGIIHPDDWPTVEQMVAEARVTGKPAEAIYRLQHKSGAYVWVEGRYSFVADDEGFIVVLRDISTRKSAELKLAAAHAELAKRANTDGLTGLANRRRFDEAFEAEHAKAVDQSKSLSLLLIDVDRFKLFNDTYGHQAGDECLRRVAKAIEACIRPSDLCARYGGEEIVVLLPGSDDAAAYRVGERIRMAVESLDIPHMENASAGKRVTISIGCATQEPGSDEPALALIAQADRRLYEAKRTGRNRVLSAFSMPTASEPPKLENEPVRLEAVETFLSSAQEKGSSSLDLIARSAAELLDAPIGFVSLVGKDELTLIGRHGLGISTVPRDIAYCSHTIAGSEPMVVYDALSDTRFKENPLAQGDEGLRFYAGAPLVDPETGETVGAVCVSDYKPRDNVTASERDILKDLSKLVIDELR</sequence>
<keyword evidence="7" id="KW-1185">Reference proteome</keyword>
<name>A0A8J3DRN4_9HYPH</name>
<dbReference type="Pfam" id="PF22588">
    <property type="entry name" value="dCache_1_like"/>
    <property type="match status" value="1"/>
</dbReference>
<dbReference type="PROSITE" id="PS50112">
    <property type="entry name" value="PAS"/>
    <property type="match status" value="1"/>
</dbReference>
<evidence type="ECO:0000256" key="1">
    <source>
        <dbReference type="ARBA" id="ARBA00012528"/>
    </source>
</evidence>
<dbReference type="CDD" id="cd12914">
    <property type="entry name" value="PDC1_DGC_like"/>
    <property type="match status" value="1"/>
</dbReference>
<keyword evidence="3" id="KW-0472">Membrane</keyword>
<dbReference type="Gene3D" id="3.30.450.20">
    <property type="entry name" value="PAS domain"/>
    <property type="match status" value="3"/>
</dbReference>
<dbReference type="SMART" id="SM00091">
    <property type="entry name" value="PAS"/>
    <property type="match status" value="1"/>
</dbReference>
<dbReference type="Gene3D" id="3.30.70.270">
    <property type="match status" value="1"/>
</dbReference>
<dbReference type="FunFam" id="3.30.70.270:FF:000001">
    <property type="entry name" value="Diguanylate cyclase domain protein"/>
    <property type="match status" value="1"/>
</dbReference>
<dbReference type="Proteomes" id="UP000630142">
    <property type="component" value="Unassembled WGS sequence"/>
</dbReference>
<evidence type="ECO:0000259" key="5">
    <source>
        <dbReference type="PROSITE" id="PS50887"/>
    </source>
</evidence>
<dbReference type="InterPro" id="IPR013655">
    <property type="entry name" value="PAS_fold_3"/>
</dbReference>
<dbReference type="Gene3D" id="3.30.450.40">
    <property type="match status" value="1"/>
</dbReference>
<evidence type="ECO:0000259" key="4">
    <source>
        <dbReference type="PROSITE" id="PS50112"/>
    </source>
</evidence>
<dbReference type="GO" id="GO:1902201">
    <property type="term" value="P:negative regulation of bacterial-type flagellum-dependent cell motility"/>
    <property type="evidence" value="ECO:0007669"/>
    <property type="project" value="TreeGrafter"/>
</dbReference>